<name>A0A250WVM3_9CHLO</name>
<dbReference type="SUPFAM" id="SSF47576">
    <property type="entry name" value="Calponin-homology domain, CH-domain"/>
    <property type="match status" value="1"/>
</dbReference>
<dbReference type="STRING" id="1157962.A0A250WVM3"/>
<dbReference type="PANTHER" id="PTHR45912">
    <property type="entry name" value="CILIA- AND FLAGELLA-ASSOCIATED PROTEIN 47"/>
    <property type="match status" value="1"/>
</dbReference>
<evidence type="ECO:0000313" key="4">
    <source>
        <dbReference type="Proteomes" id="UP000232323"/>
    </source>
</evidence>
<dbReference type="SMART" id="SM00033">
    <property type="entry name" value="CH"/>
    <property type="match status" value="1"/>
</dbReference>
<dbReference type="Pfam" id="PF26579">
    <property type="entry name" value="Ig_CFAP47"/>
    <property type="match status" value="1"/>
</dbReference>
<feature type="domain" description="Calponin-homology (CH)" evidence="2">
    <location>
        <begin position="1581"/>
        <end position="1692"/>
    </location>
</feature>
<dbReference type="PROSITE" id="PS50021">
    <property type="entry name" value="CH"/>
    <property type="match status" value="1"/>
</dbReference>
<dbReference type="Pfam" id="PF24529">
    <property type="entry name" value="CFAP47"/>
    <property type="match status" value="1"/>
</dbReference>
<feature type="compositionally biased region" description="Basic and acidic residues" evidence="1">
    <location>
        <begin position="1844"/>
        <end position="1858"/>
    </location>
</feature>
<dbReference type="InterPro" id="IPR056343">
    <property type="entry name" value="CFAP47_dom"/>
</dbReference>
<dbReference type="InterPro" id="IPR008962">
    <property type="entry name" value="PapD-like_sf"/>
</dbReference>
<protein>
    <recommendedName>
        <fullName evidence="2">Calponin-homology (CH) domain-containing protein</fullName>
    </recommendedName>
</protein>
<evidence type="ECO:0000256" key="1">
    <source>
        <dbReference type="SAM" id="MobiDB-lite"/>
    </source>
</evidence>
<dbReference type="Gene3D" id="2.60.40.10">
    <property type="entry name" value="Immunoglobulins"/>
    <property type="match status" value="7"/>
</dbReference>
<sequence length="2870" mass="314658">MAGLAVTPPKVELKDVVKEEKRNLLIIVKNSGTKTTQLRLRPPKSKYFSVRGWQPSQFLAPGLETSFEVLFDAHGLEQVKEVIQDRLLIQSESGDYELSLKALLPRSEVMMTGDLNFGLVPVESKATKRFKLSNLGAAPCPFKLEYDRSSGLTLEPASGEVPPSMGEFEGSITITGVLSVESVGALAGEVSVLLQGSDDPARKLSYSATGVKHTFNLVENGGVIVNEVDFGPRYFGEELVRTVQLFNNGPVEGKFMITYGTPIEIKARIEEAEGSGMGGDADDPYAGFMQAARQKTRSRQIKDNPFSVSPAMGILQPYGRTNILIRYKPEDVSTLPGFTTALPRSDDTLRTYDFMALIELAGMSMRLKVPIRGKAMAPGLRLTPPVLEFGDVLSNAYADQLVMAVNTNSLLGLKFKVEKPSPYFDVQPSSGTILGEQDKQLVVRYHPKALGHHSAVIPVKVFSLEGKQIQEAFIRLNGSSLRVGSKDPLVGGTDKLPEAFKKPAKFLDEEQIFLSKLDAQKKSTRRGLQLWEKPEHADTLADVGPKGTQNAMSREELIAVTQHKEKYAAVISSKRAAKTNLHLTKRVDEDDVNLGMDTRSGLRPHEPHLPREVDPLWTVGNPDEGKPMQQRSVLDRELEGLLPYPDRPQNDFERIRCERELSKEELGKLVVGPKVLDFGTVSVGSSVDRSVLFNNPLDTFLHVVFDVQNPPELKRSPSSSQVIPPGGKARFPLLFHAAEVRYINHRIEYCINSCHVLSLGLTADVVPVSLELSADDLHFEFSADNWEGFVDKMLILENTNKFPVEYTLDCSGGTFSVNPKMGTVKPLSSSEVVVRWAPPLDGSASGALQGSLTLNLIGSQTPKTVLLQGQLPEGKLNFREKEVDVGMVPCGVLQSVSVQIKNGGTSESAFKILPHPLLQVSPTKGKLSADNVMELVLTYNCSQPGAVTTVLEVEVQGNKPLKLPFKAVGVVPVVEIKEDEFNFPPSFIGSRIKLPFTLMNNSAVPAQASINLTAHSYVQLSISKDVWSTEEYEVCPLQRIGAKNDRICSQNSSRSISRRQSSMGGAVFDGDGSVFHININAGAQLPLEIVFSPSAVLKETFELSCQTICNGAVKLPPERKVVSVEGVQPKLTLSKTSINFGGKVVIRSNQVKLPYSMELYMKHSSMEEGQPVAVKFGKPFSAKDPAVDTIFSVVPSDMVVEAGEMVGVSLHFVPRDAQSYEATIPLYVDGDMSTPYFALEVQGSGEFPRLSFSSRECVLPPVPLGFTSRGTFKIVNQGYDNLELRYRLPADEGHVPMKIEFPEGNLIGLAKQELPVVVTFSSPKPLSFTATIDFLDEEGKRYSMPVTATADNCLFTHQSFLKANADRLEVTCDEGYPVTLDVRGEVLLPRASDALGPLVSTANIGRFLEATSSRGGGLEANISGQMVASKGRLAIDIVELLSGKSIPKKVAKFSNNKTEAAEQLLGVLDSLLVFLKAHGALLNAVKPEMLLDLESFEKIMTARTHKVKTAEESASLGLWDDVELNFNTISAQAWNMVILQAFKIFVLGRVSLKTFKIMPGIDRIASSLPPDSAIAGSNMYSVPESVLLAWMTAHYMREFGDKGFRVTNFDSDLTTGLVLFSLLSGYWPTLSARRGSLRHSIKSERDKLENNEAVVRFMGDLGLPFEVKPEDLCKPEPKEMLVLVLYLYQTLPQFVPKTTIEFPCKLGESVTKDLELSNPSKKAISYTAKLEGHKDFTTQVSVIRIEAKGTARLQIKCIPTTSVPVQSRLILMSRRDGGAHAATLVFQLVSKVDTRAPLKRVRVEGPLYELQQFEINVSNPFPSEVDLTSTLLHEPAEPPPPKEPVPEKKGRSSKDKKASPAAELEAAERPKQAPQVYPNSLGIDRPRFRLKPGGSEKLRGYFLPFTMGTHYLTLVFKDRELGEFTYEIVAEATLPAPLMESKGTVPLEGPYVFSLSVPWVNSNLEVAKKTFMERHPLAKDKLQAAFLREVPKIGELDYTISQTNTLITCPKAITLSASGVGKEVKEEAGSPIKSTSQANLATPSLSTQNVIAPEKSSMSVLDLNTIPLTLKPIGPGIYPTRLLLTSNLDVRVMDVELMSQTMTQSFQLDFACPVRHVISQDIPLVNTSDQVMNVKATIEGGPWSGNKDVQVAAGATIMYPLTFKPFTIGNHKGQLELLIPATGERNVYTLVGKGKEPLAEGHIFFETQARKTASRSFSVPNIVGAPVEYTVMCDLDMVSGPQTLKCAPNMATPYKLLAAPQRSGNFMGSISFRSPEGHLVWYALEIRASEPDPVDTIRLMTQMGEAVAIKVPMKNPLSAPVQMTVQYSHPDVLLGSSTVTLPVSAKPYQIEFYFAPVKPGLVDGHVSFTNDEMGEFKYRLLLTAEPQGPVIIPELTSELGGRPCLTHIKIDNPLSRQATFTLKSSNELSFKPKPQMVTIPALGFAEFSVEYTPCSLSLLESAVVTLEEVSGDVGRREYHMTGRGLPPAPAELTTLLASLGPTPPSRGAPGMVTWKNPFPTAVTAEISLSNPAPEIELGLDHAFRAQLVQPFALVQIPLSFRPTSFKTLVTDVLVNVSRPPGLPQPLTWRLPVRGIPEAKQTTGASFKFKCKSRSKTEQTMEIVLVGLAGVGPEDEFVHELSIPADVRQHVDNKVLKVEAVHTRISSPDQPLQYNVTFAPMTVFSESIEFLVNKSSGGRWRFELQLQAEEPELDGTIIIEAGVEQTAYIPLYLYSKGGMESYAASFTSETPLDFNISPDKGELRARPDNMPSQFLFGQQSTSSPDDSAPIWLSYTCHDFGKVAKGRLFVQTEDAHFTFDIRGQVYAYKPPSPEKIRSTVDHKLSPELAQRLNMKSGRDHISRNLKSTKGRH</sequence>
<feature type="region of interest" description="Disordered" evidence="1">
    <location>
        <begin position="1831"/>
        <end position="1884"/>
    </location>
</feature>
<dbReference type="InterPro" id="IPR036872">
    <property type="entry name" value="CH_dom_sf"/>
</dbReference>
<dbReference type="PANTHER" id="PTHR45912:SF3">
    <property type="entry name" value="CILIA- AND FLAGELLA-ASSOCIATED PROTEIN 47"/>
    <property type="match status" value="1"/>
</dbReference>
<gene>
    <name evidence="3" type="ORF">CEUSTIGMA_g2317.t1</name>
</gene>
<dbReference type="InterPro" id="IPR058952">
    <property type="entry name" value="Ig_CFAP47"/>
</dbReference>
<dbReference type="EMBL" id="BEGY01000009">
    <property type="protein sequence ID" value="GAX74871.1"/>
    <property type="molecule type" value="Genomic_DNA"/>
</dbReference>
<dbReference type="InterPro" id="IPR001715">
    <property type="entry name" value="CH_dom"/>
</dbReference>
<dbReference type="Gene3D" id="1.10.418.10">
    <property type="entry name" value="Calponin-like domain"/>
    <property type="match status" value="1"/>
</dbReference>
<dbReference type="SUPFAM" id="SSF49354">
    <property type="entry name" value="PapD-like"/>
    <property type="match status" value="1"/>
</dbReference>
<dbReference type="InterPro" id="IPR013783">
    <property type="entry name" value="Ig-like_fold"/>
</dbReference>
<evidence type="ECO:0000259" key="2">
    <source>
        <dbReference type="PROSITE" id="PS50021"/>
    </source>
</evidence>
<dbReference type="GO" id="GO:0060271">
    <property type="term" value="P:cilium assembly"/>
    <property type="evidence" value="ECO:0007669"/>
    <property type="project" value="TreeGrafter"/>
</dbReference>
<dbReference type="Pfam" id="PF14874">
    <property type="entry name" value="PapD-like"/>
    <property type="match status" value="1"/>
</dbReference>
<evidence type="ECO:0000313" key="3">
    <source>
        <dbReference type="EMBL" id="GAX74871.1"/>
    </source>
</evidence>
<dbReference type="GO" id="GO:0005929">
    <property type="term" value="C:cilium"/>
    <property type="evidence" value="ECO:0007669"/>
    <property type="project" value="TreeGrafter"/>
</dbReference>
<accession>A0A250WVM3</accession>
<dbReference type="Pfam" id="PF00307">
    <property type="entry name" value="CH"/>
    <property type="match status" value="1"/>
</dbReference>
<dbReference type="OrthoDB" id="10060824at2759"/>
<reference evidence="3 4" key="1">
    <citation type="submission" date="2017-08" db="EMBL/GenBank/DDBJ databases">
        <title>Acidophilic green algal genome provides insights into adaptation to an acidic environment.</title>
        <authorList>
            <person name="Hirooka S."/>
            <person name="Hirose Y."/>
            <person name="Kanesaki Y."/>
            <person name="Higuchi S."/>
            <person name="Fujiwara T."/>
            <person name="Onuma R."/>
            <person name="Era A."/>
            <person name="Ohbayashi R."/>
            <person name="Uzuka A."/>
            <person name="Nozaki H."/>
            <person name="Yoshikawa H."/>
            <person name="Miyagishima S.Y."/>
        </authorList>
    </citation>
    <scope>NUCLEOTIDE SEQUENCE [LARGE SCALE GENOMIC DNA]</scope>
    <source>
        <strain evidence="3 4">NIES-2499</strain>
    </source>
</reference>
<dbReference type="Proteomes" id="UP000232323">
    <property type="component" value="Unassembled WGS sequence"/>
</dbReference>
<proteinExistence type="predicted"/>
<comment type="caution">
    <text evidence="3">The sequence shown here is derived from an EMBL/GenBank/DDBJ whole genome shotgun (WGS) entry which is preliminary data.</text>
</comment>
<keyword evidence="4" id="KW-1185">Reference proteome</keyword>
<dbReference type="CDD" id="cd21218">
    <property type="entry name" value="CH_PLS_FIM_rpt2"/>
    <property type="match status" value="1"/>
</dbReference>
<organism evidence="3 4">
    <name type="scientific">Chlamydomonas eustigma</name>
    <dbReference type="NCBI Taxonomy" id="1157962"/>
    <lineage>
        <taxon>Eukaryota</taxon>
        <taxon>Viridiplantae</taxon>
        <taxon>Chlorophyta</taxon>
        <taxon>core chlorophytes</taxon>
        <taxon>Chlorophyceae</taxon>
        <taxon>CS clade</taxon>
        <taxon>Chlamydomonadales</taxon>
        <taxon>Chlamydomonadaceae</taxon>
        <taxon>Chlamydomonas</taxon>
    </lineage>
</organism>